<accession>A0ABQ0RNQ7</accession>
<evidence type="ECO:0008006" key="3">
    <source>
        <dbReference type="Google" id="ProtNLM"/>
    </source>
</evidence>
<proteinExistence type="predicted"/>
<keyword evidence="2" id="KW-1185">Reference proteome</keyword>
<dbReference type="Proteomes" id="UP000316242">
    <property type="component" value="Unassembled WGS sequence"/>
</dbReference>
<gene>
    <name evidence="1" type="ORF">ANI01nite_26440</name>
</gene>
<name>A0ABQ0RNQ7_GLUNI</name>
<evidence type="ECO:0000313" key="2">
    <source>
        <dbReference type="Proteomes" id="UP000316242"/>
    </source>
</evidence>
<evidence type="ECO:0000313" key="1">
    <source>
        <dbReference type="EMBL" id="GEC13441.1"/>
    </source>
</evidence>
<dbReference type="EMBL" id="BJNE01000014">
    <property type="protein sequence ID" value="GEC13441.1"/>
    <property type="molecule type" value="Genomic_DNA"/>
</dbReference>
<protein>
    <recommendedName>
        <fullName evidence="3">Secreted protein</fullName>
    </recommendedName>
</protein>
<organism evidence="1 2">
    <name type="scientific">Glutamicibacter nicotianae</name>
    <name type="common">Arthrobacter nicotianae</name>
    <dbReference type="NCBI Taxonomy" id="37929"/>
    <lineage>
        <taxon>Bacteria</taxon>
        <taxon>Bacillati</taxon>
        <taxon>Actinomycetota</taxon>
        <taxon>Actinomycetes</taxon>
        <taxon>Micrococcales</taxon>
        <taxon>Micrococcaceae</taxon>
        <taxon>Glutamicibacter</taxon>
    </lineage>
</organism>
<comment type="caution">
    <text evidence="1">The sequence shown here is derived from an EMBL/GenBank/DDBJ whole genome shotgun (WGS) entry which is preliminary data.</text>
</comment>
<sequence length="83" mass="9712">MRCGFRAWGLWFHGALRCVRLLVVRVLSAMRARLIWLHGSEHIAHWRLLSGSRHHALAVLRQFTGTDRNHDPPQLVRLVEEQL</sequence>
<reference evidence="1 2" key="1">
    <citation type="submission" date="2019-06" db="EMBL/GenBank/DDBJ databases">
        <title>Whole genome shotgun sequence of Glutamicibacter nicotianae NBRC 14234.</title>
        <authorList>
            <person name="Hosoyama A."/>
            <person name="Uohara A."/>
            <person name="Ohji S."/>
            <person name="Ichikawa N."/>
        </authorList>
    </citation>
    <scope>NUCLEOTIDE SEQUENCE [LARGE SCALE GENOMIC DNA]</scope>
    <source>
        <strain evidence="1 2">NBRC 14234</strain>
    </source>
</reference>